<evidence type="ECO:0000313" key="3">
    <source>
        <dbReference type="EMBL" id="OHT13634.1"/>
    </source>
</evidence>
<proteinExistence type="predicted"/>
<organism evidence="3 4">
    <name type="scientific">Tritrichomonas foetus</name>
    <dbReference type="NCBI Taxonomy" id="1144522"/>
    <lineage>
        <taxon>Eukaryota</taxon>
        <taxon>Metamonada</taxon>
        <taxon>Parabasalia</taxon>
        <taxon>Tritrichomonadida</taxon>
        <taxon>Tritrichomonadidae</taxon>
        <taxon>Tritrichomonas</taxon>
    </lineage>
</organism>
<feature type="compositionally biased region" description="Pro residues" evidence="1">
    <location>
        <begin position="174"/>
        <end position="201"/>
    </location>
</feature>
<reference evidence="2" key="1">
    <citation type="submission" date="2016-07" db="EMBL/GenBank/DDBJ databases">
        <authorList>
            <person name="Rosa I.A."/>
            <person name="Brigido M.C."/>
            <person name="Santos E.O."/>
            <person name="Almeida L.G.P."/>
            <person name="Zingalli R.B."/>
            <person name="Vasconcelos A.T.R."/>
            <person name="Souza W."/>
            <person name="Benchimol M."/>
        </authorList>
    </citation>
    <scope>NUCLEOTIDE SEQUENCE</scope>
    <source>
        <strain evidence="2">16186</strain>
    </source>
</reference>
<keyword evidence="4" id="KW-1185">Reference proteome</keyword>
<feature type="compositionally biased region" description="Low complexity" evidence="1">
    <location>
        <begin position="202"/>
        <end position="225"/>
    </location>
</feature>
<dbReference type="Proteomes" id="UP000179807">
    <property type="component" value="Unassembled WGS sequence"/>
</dbReference>
<evidence type="ECO:0000256" key="1">
    <source>
        <dbReference type="SAM" id="MobiDB-lite"/>
    </source>
</evidence>
<dbReference type="GeneID" id="94833534"/>
<feature type="compositionally biased region" description="Low complexity" evidence="1">
    <location>
        <begin position="134"/>
        <end position="149"/>
    </location>
</feature>
<name>A0A1J4KRA9_9EUKA</name>
<dbReference type="RefSeq" id="XP_068366770.1">
    <property type="nucleotide sequence ID" value="XM_068498830.1"/>
</dbReference>
<feature type="region of interest" description="Disordered" evidence="1">
    <location>
        <begin position="174"/>
        <end position="228"/>
    </location>
</feature>
<evidence type="ECO:0000313" key="2">
    <source>
        <dbReference type="EMBL" id="ARM19843.1"/>
    </source>
</evidence>
<protein>
    <submittedName>
        <fullName evidence="3">Uncharacterized protein</fullName>
    </submittedName>
</protein>
<feature type="region of interest" description="Disordered" evidence="1">
    <location>
        <begin position="134"/>
        <end position="154"/>
    </location>
</feature>
<accession>A0A1J4KRA9</accession>
<dbReference type="AlphaFoldDB" id="A0A1J4KRA9"/>
<dbReference type="EMBL" id="MLAK01000502">
    <property type="protein sequence ID" value="OHT13634.1"/>
    <property type="molecule type" value="Genomic_DNA"/>
</dbReference>
<sequence length="249" mass="27041">MIIKKIPLLNRPIQTLEFTSFILIATRTKMSCPFCSSRYSSPSPSSCGGCSSKLSYDPPLLDATTEVILDLRRQCLNADEARARKNKGIYHWSNVPSGASISEELARKYKCFGGSNSQGGQGVCPLCRRPLDGSSSRGASSSSAQQYPVYVPPPPQNYEAPKYPVYVPPPPQKYEPPQYPVYHPPPPPPPPNSVSRPPPRPVSVQQPQQQRAAGPCFAAPARAGGNCSGSKISEALRHIDAAQRILKHC</sequence>
<reference evidence="3 4" key="2">
    <citation type="submission" date="2016-10" db="EMBL/GenBank/DDBJ databases">
        <authorList>
            <person name="Benchimol M."/>
            <person name="Almeida L.G."/>
            <person name="Vasconcelos A.T."/>
            <person name="Perreira-Neves A."/>
            <person name="Rosa I.A."/>
            <person name="Tasca T."/>
            <person name="Bogo M.R."/>
            <person name="de Souza W."/>
        </authorList>
    </citation>
    <scope>NUCLEOTIDE SEQUENCE [LARGE SCALE GENOMIC DNA]</scope>
    <source>
        <strain evidence="3 4">K</strain>
    </source>
</reference>
<reference evidence="2" key="3">
    <citation type="journal article" date="2017" name="Biol. Cell">
        <title>The costa of trichomonads: A complex macromolecular cytoskeleton structure made of uncommon proteins.</title>
        <authorList>
            <person name="de Andrade Rosa I."/>
            <person name="Brigido M.C."/>
            <person name="de Oliveira Santos E."/>
            <person name="Gonzaga L."/>
            <person name="Zingali R.B."/>
            <person name="de Vasconcelos A.T."/>
            <person name="de Souza W."/>
            <person name="Benchimol M."/>
        </authorList>
    </citation>
    <scope>NUCLEOTIDE SEQUENCE</scope>
    <source>
        <strain evidence="2">16186</strain>
    </source>
</reference>
<evidence type="ECO:0000313" key="4">
    <source>
        <dbReference type="Proteomes" id="UP000179807"/>
    </source>
</evidence>
<dbReference type="EMBL" id="KX579610">
    <property type="protein sequence ID" value="ARM19843.1"/>
    <property type="molecule type" value="Genomic_DNA"/>
</dbReference>
<dbReference type="VEuPathDB" id="TrichDB:TRFO_16186"/>
<gene>
    <name evidence="3" type="ORF">TRFO_16186</name>
</gene>